<comment type="caution">
    <text evidence="1">The sequence shown here is derived from an EMBL/GenBank/DDBJ whole genome shotgun (WGS) entry which is preliminary data.</text>
</comment>
<name>A1ZXP6_MICM2</name>
<dbReference type="EMBL" id="AAWS01000060">
    <property type="protein sequence ID" value="EAY24824.1"/>
    <property type="molecule type" value="Genomic_DNA"/>
</dbReference>
<keyword evidence="2" id="KW-1185">Reference proteome</keyword>
<sequence>MLAQPAPAGKDPDGEPKKVIYPLDAVNRNKAPEEKYNKMYYGEDIYDEDKAQGTIMEDHFIFNDGYIASKTKGFYRKMSEGLEDSEVKHLYYPVIKQVSNYKVIYYLYKVKRTQAGKISRNQIMTLDNLVIKRSN</sequence>
<proteinExistence type="predicted"/>
<dbReference type="AlphaFoldDB" id="A1ZXP6"/>
<evidence type="ECO:0000313" key="2">
    <source>
        <dbReference type="Proteomes" id="UP000004095"/>
    </source>
</evidence>
<organism evidence="1 2">
    <name type="scientific">Microscilla marina ATCC 23134</name>
    <dbReference type="NCBI Taxonomy" id="313606"/>
    <lineage>
        <taxon>Bacteria</taxon>
        <taxon>Pseudomonadati</taxon>
        <taxon>Bacteroidota</taxon>
        <taxon>Cytophagia</taxon>
        <taxon>Cytophagales</taxon>
        <taxon>Microscillaceae</taxon>
        <taxon>Microscilla</taxon>
    </lineage>
</organism>
<reference evidence="1 2" key="1">
    <citation type="submission" date="2007-01" db="EMBL/GenBank/DDBJ databases">
        <authorList>
            <person name="Haygood M."/>
            <person name="Podell S."/>
            <person name="Anderson C."/>
            <person name="Hopkinson B."/>
            <person name="Roe K."/>
            <person name="Barbeau K."/>
            <person name="Gaasterland T."/>
            <person name="Ferriera S."/>
            <person name="Johnson J."/>
            <person name="Kravitz S."/>
            <person name="Beeson K."/>
            <person name="Sutton G."/>
            <person name="Rogers Y.-H."/>
            <person name="Friedman R."/>
            <person name="Frazier M."/>
            <person name="Venter J.C."/>
        </authorList>
    </citation>
    <scope>NUCLEOTIDE SEQUENCE [LARGE SCALE GENOMIC DNA]</scope>
    <source>
        <strain evidence="1 2">ATCC 23134</strain>
    </source>
</reference>
<dbReference type="RefSeq" id="WP_002704022.1">
    <property type="nucleotide sequence ID" value="NZ_AAWS01000060.1"/>
</dbReference>
<evidence type="ECO:0000313" key="1">
    <source>
        <dbReference type="EMBL" id="EAY24824.1"/>
    </source>
</evidence>
<accession>A1ZXP6</accession>
<gene>
    <name evidence="1" type="ORF">M23134_06716</name>
</gene>
<protein>
    <submittedName>
        <fullName evidence="1">Uncharacterized protein</fullName>
    </submittedName>
</protein>
<dbReference type="Proteomes" id="UP000004095">
    <property type="component" value="Unassembled WGS sequence"/>
</dbReference>